<protein>
    <submittedName>
        <fullName evidence="3">ATPase, T2SS/T4P/T4SS family</fullName>
    </submittedName>
</protein>
<evidence type="ECO:0000313" key="3">
    <source>
        <dbReference type="EMBL" id="MFD2660860.1"/>
    </source>
</evidence>
<dbReference type="PANTHER" id="PTHR30486">
    <property type="entry name" value="TWITCHING MOTILITY PROTEIN PILT"/>
    <property type="match status" value="1"/>
</dbReference>
<dbReference type="InterPro" id="IPR001482">
    <property type="entry name" value="T2SS/T4SS_dom"/>
</dbReference>
<comment type="similarity">
    <text evidence="1">Belongs to the GSP E family.</text>
</comment>
<evidence type="ECO:0000256" key="1">
    <source>
        <dbReference type="ARBA" id="ARBA00006611"/>
    </source>
</evidence>
<feature type="domain" description="Bacterial type II secretion system protein E" evidence="2">
    <location>
        <begin position="7"/>
        <end position="66"/>
    </location>
</feature>
<dbReference type="InterPro" id="IPR027417">
    <property type="entry name" value="P-loop_NTPase"/>
</dbReference>
<evidence type="ECO:0000259" key="2">
    <source>
        <dbReference type="Pfam" id="PF00437"/>
    </source>
</evidence>
<dbReference type="SUPFAM" id="SSF52540">
    <property type="entry name" value="P-loop containing nucleoside triphosphate hydrolases"/>
    <property type="match status" value="1"/>
</dbReference>
<dbReference type="RefSeq" id="WP_379272894.1">
    <property type="nucleotide sequence ID" value="NZ_JBHUMY010000011.1"/>
</dbReference>
<dbReference type="Gene3D" id="3.40.50.300">
    <property type="entry name" value="P-loop containing nucleotide triphosphate hydrolases"/>
    <property type="match status" value="1"/>
</dbReference>
<dbReference type="InterPro" id="IPR050921">
    <property type="entry name" value="T4SS_GSP_E_ATPase"/>
</dbReference>
<dbReference type="Pfam" id="PF00437">
    <property type="entry name" value="T2SSE"/>
    <property type="match status" value="1"/>
</dbReference>
<accession>A0ABW5QXR3</accession>
<dbReference type="PANTHER" id="PTHR30486:SF6">
    <property type="entry name" value="TYPE IV PILUS RETRACTATION ATPASE PILT"/>
    <property type="match status" value="1"/>
</dbReference>
<organism evidence="3 4">
    <name type="scientific">Paenibacillus thailandensis</name>
    <dbReference type="NCBI Taxonomy" id="393250"/>
    <lineage>
        <taxon>Bacteria</taxon>
        <taxon>Bacillati</taxon>
        <taxon>Bacillota</taxon>
        <taxon>Bacilli</taxon>
        <taxon>Bacillales</taxon>
        <taxon>Paenibacillaceae</taxon>
        <taxon>Paenibacillus</taxon>
    </lineage>
</organism>
<proteinExistence type="inferred from homology"/>
<sequence length="137" mass="14903">MDYLFISIVQAMNTGHAGSMSTGHSNGAKDMLARLETMALSGAELPVQVIRQQIASAIDLIVHLSRFRDGTRRVAEICEVADVVNGEIVLNPLFRFEETGERDGCVIGALKATGNRLLHTDKLHMAGLSLQEGIDER</sequence>
<name>A0ABW5QXR3_9BACL</name>
<dbReference type="Proteomes" id="UP001597493">
    <property type="component" value="Unassembled WGS sequence"/>
</dbReference>
<comment type="caution">
    <text evidence="3">The sequence shown here is derived from an EMBL/GenBank/DDBJ whole genome shotgun (WGS) entry which is preliminary data.</text>
</comment>
<dbReference type="EMBL" id="JBHUMY010000011">
    <property type="protein sequence ID" value="MFD2660860.1"/>
    <property type="molecule type" value="Genomic_DNA"/>
</dbReference>
<reference evidence="4" key="1">
    <citation type="journal article" date="2019" name="Int. J. Syst. Evol. Microbiol.">
        <title>The Global Catalogue of Microorganisms (GCM) 10K type strain sequencing project: providing services to taxonomists for standard genome sequencing and annotation.</title>
        <authorList>
            <consortium name="The Broad Institute Genomics Platform"/>
            <consortium name="The Broad Institute Genome Sequencing Center for Infectious Disease"/>
            <person name="Wu L."/>
            <person name="Ma J."/>
        </authorList>
    </citation>
    <scope>NUCLEOTIDE SEQUENCE [LARGE SCALE GENOMIC DNA]</scope>
    <source>
        <strain evidence="4">TISTR 1827</strain>
    </source>
</reference>
<gene>
    <name evidence="3" type="ORF">ACFSW5_11440</name>
</gene>
<keyword evidence="4" id="KW-1185">Reference proteome</keyword>
<evidence type="ECO:0000313" key="4">
    <source>
        <dbReference type="Proteomes" id="UP001597493"/>
    </source>
</evidence>